<gene>
    <name evidence="13" type="ORF">GOP47_0025005</name>
</gene>
<dbReference type="SUPFAM" id="SSF52540">
    <property type="entry name" value="P-loop containing nucleoside triphosphate hydrolases"/>
    <property type="match status" value="1"/>
</dbReference>
<comment type="caution">
    <text evidence="13">The sequence shown here is derived from an EMBL/GenBank/DDBJ whole genome shotgun (WGS) entry which is preliminary data.</text>
</comment>
<evidence type="ECO:0000256" key="11">
    <source>
        <dbReference type="SAM" id="MobiDB-lite"/>
    </source>
</evidence>
<dbReference type="Gene3D" id="1.10.8.60">
    <property type="match status" value="1"/>
</dbReference>
<keyword evidence="14" id="KW-1185">Reference proteome</keyword>
<dbReference type="InterPro" id="IPR027417">
    <property type="entry name" value="P-loop_NTPase"/>
</dbReference>
<evidence type="ECO:0000313" key="14">
    <source>
        <dbReference type="Proteomes" id="UP000886520"/>
    </source>
</evidence>
<comment type="subunit">
    <text evidence="2">Heterotetramer of subunits RFC2, RFC3, RFC4 and RFC5 that can form a complex with RFC1.</text>
</comment>
<evidence type="ECO:0000256" key="1">
    <source>
        <dbReference type="ARBA" id="ARBA00004123"/>
    </source>
</evidence>
<dbReference type="Pfam" id="PF00004">
    <property type="entry name" value="AAA"/>
    <property type="match status" value="1"/>
</dbReference>
<dbReference type="Gene3D" id="3.40.50.300">
    <property type="entry name" value="P-loop containing nucleotide triphosphate hydrolases"/>
    <property type="match status" value="1"/>
</dbReference>
<accession>A0A9D4U3W1</accession>
<dbReference type="InterPro" id="IPR003959">
    <property type="entry name" value="ATPase_AAA_core"/>
</dbReference>
<comment type="subcellular location">
    <subcellularLocation>
        <location evidence="1">Nucleus</location>
    </subcellularLocation>
</comment>
<evidence type="ECO:0000256" key="10">
    <source>
        <dbReference type="ARBA" id="ARBA00043975"/>
    </source>
</evidence>
<keyword evidence="5" id="KW-0547">Nucleotide-binding</keyword>
<evidence type="ECO:0000256" key="9">
    <source>
        <dbReference type="ARBA" id="ARBA00023306"/>
    </source>
</evidence>
<dbReference type="AlphaFoldDB" id="A0A9D4U3W1"/>
<evidence type="ECO:0000256" key="3">
    <source>
        <dbReference type="ARBA" id="ARBA00022528"/>
    </source>
</evidence>
<feature type="compositionally biased region" description="Acidic residues" evidence="11">
    <location>
        <begin position="1"/>
        <end position="10"/>
    </location>
</feature>
<dbReference type="PANTHER" id="PTHR46765">
    <property type="entry name" value="P-LOOP CONTAINING NUCLEOSIDE TRIPHOSPHATE HYDROLASES SUPERFAMILY PROTEIN"/>
    <property type="match status" value="1"/>
</dbReference>
<evidence type="ECO:0000313" key="13">
    <source>
        <dbReference type="EMBL" id="KAI5060585.1"/>
    </source>
</evidence>
<reference evidence="13" key="1">
    <citation type="submission" date="2021-01" db="EMBL/GenBank/DDBJ databases">
        <title>Adiantum capillus-veneris genome.</title>
        <authorList>
            <person name="Fang Y."/>
            <person name="Liao Q."/>
        </authorList>
    </citation>
    <scope>NUCLEOTIDE SEQUENCE</scope>
    <source>
        <strain evidence="13">H3</strain>
        <tissue evidence="13">Leaf</tissue>
    </source>
</reference>
<dbReference type="SMART" id="SM00382">
    <property type="entry name" value="AAA"/>
    <property type="match status" value="1"/>
</dbReference>
<evidence type="ECO:0000259" key="12">
    <source>
        <dbReference type="SMART" id="SM00382"/>
    </source>
</evidence>
<evidence type="ECO:0000256" key="4">
    <source>
        <dbReference type="ARBA" id="ARBA00022705"/>
    </source>
</evidence>
<dbReference type="GO" id="GO:0005634">
    <property type="term" value="C:nucleus"/>
    <property type="evidence" value="ECO:0007669"/>
    <property type="project" value="UniProtKB-SubCell"/>
</dbReference>
<dbReference type="InterPro" id="IPR003593">
    <property type="entry name" value="AAA+_ATPase"/>
</dbReference>
<dbReference type="InterPro" id="IPR047854">
    <property type="entry name" value="RFC_lid"/>
</dbReference>
<keyword evidence="7" id="KW-0238">DNA-binding</keyword>
<feature type="domain" description="AAA+ ATPase" evidence="12">
    <location>
        <begin position="340"/>
        <end position="496"/>
    </location>
</feature>
<name>A0A9D4U3W1_ADICA</name>
<dbReference type="GO" id="GO:0005524">
    <property type="term" value="F:ATP binding"/>
    <property type="evidence" value="ECO:0007669"/>
    <property type="project" value="UniProtKB-KW"/>
</dbReference>
<evidence type="ECO:0000256" key="8">
    <source>
        <dbReference type="ARBA" id="ARBA00023242"/>
    </source>
</evidence>
<keyword evidence="3" id="KW-0150">Chloroplast</keyword>
<dbReference type="OrthoDB" id="2195431at2759"/>
<organism evidence="13 14">
    <name type="scientific">Adiantum capillus-veneris</name>
    <name type="common">Maidenhair fern</name>
    <dbReference type="NCBI Taxonomy" id="13818"/>
    <lineage>
        <taxon>Eukaryota</taxon>
        <taxon>Viridiplantae</taxon>
        <taxon>Streptophyta</taxon>
        <taxon>Embryophyta</taxon>
        <taxon>Tracheophyta</taxon>
        <taxon>Polypodiopsida</taxon>
        <taxon>Polypodiidae</taxon>
        <taxon>Polypodiales</taxon>
        <taxon>Pteridineae</taxon>
        <taxon>Pteridaceae</taxon>
        <taxon>Vittarioideae</taxon>
        <taxon>Adiantum</taxon>
    </lineage>
</organism>
<keyword evidence="4" id="KW-0235">DNA replication</keyword>
<keyword evidence="3" id="KW-0934">Plastid</keyword>
<protein>
    <recommendedName>
        <fullName evidence="12">AAA+ ATPase domain-containing protein</fullName>
    </recommendedName>
</protein>
<dbReference type="GO" id="GO:0003677">
    <property type="term" value="F:DNA binding"/>
    <property type="evidence" value="ECO:0007669"/>
    <property type="project" value="UniProtKB-KW"/>
</dbReference>
<sequence>MDAPDFDELEWMAQQENPFPDCMQHSLDFEQEHEDVEFSHSAELSPELIPPEETWSPPAVGADRKRSFSPALEPDSRKRGKTSDNESFHDFSSQKVVENDWVLPQEAEWSPASPKIKTANCERVPNVDSKLPARRLADIEGNFMPITSPSGDRVYAEVKEARNLFGSLQSIHNSYRNSKHAGLLSESFEVLLDQVEQNLLKQDCRIVEGRDAFEDSMTESAVHEPLWVEKYSPKSFTELLSDEQTNREVLRWLKQWDKCVFGAKKTSTSLDVLAALKRHPPTFRTRRTADREGISAKNGVIGAESGSKGIQQTDMFSNQSINSKGSVTSSANKPLDDRPEEKILLLCGPPGLGKTTLAHVAARHCGYRVVEINASDDRVASTLQAKILDAVQMKSVMGDLRPNCVVIDEIDGALGGADGKGAIDALLKIAYAGTKELSGKVNEKDEAVIKKASKKNTSTTATLSRPVICICNDPYAPALRQLRQMAKVHVFTQPSVNRVVTRLKYICSLEDYKISARALTALADHTECDIRSCLNTLQFLRKKKESLNMLDVASQVVGRKDMTSSAFDVWGEILQKRKPKHGINIGSSGTSFGYGQEINDFLRLHDLLANHGDFELTNDGVYDNLTHIRYQDSSLQKMVQCLELLGDSEITSCYALRHQNFALTVYQPAFLLAIRRLVAQPEKPFMEWPKTFQRFRVERSAKHDLLRSWMLSMQPVTHRNFTAECLAWDLVSHLLCILAPQRLRPVAPQLLSQTEKEEMNELIDTMIAYGINYKTTKFGIDNVSEVQGPVLYPPIFKLVRFKDYKMEHPLLSSTLRQVLSHEVELEIIRRESLARAARAMSIASELQGLSLAAAGLQKDITMTTKVDDAERKPIPVNAFTESSKKKRTDATVAAKQLSKAPSKLAADAFARFRIVGVRNGKVEKDSRASNALAQRDSRPIFFRFNEGFTNAIRKPVLIRDLI</sequence>
<dbReference type="Proteomes" id="UP000886520">
    <property type="component" value="Chromosome 24"/>
</dbReference>
<proteinExistence type="inferred from homology"/>
<dbReference type="InterPro" id="IPR053016">
    <property type="entry name" value="CTF18-RFC_complex"/>
</dbReference>
<dbReference type="CDD" id="cd18140">
    <property type="entry name" value="HLD_clamp_RFC"/>
    <property type="match status" value="1"/>
</dbReference>
<dbReference type="GO" id="GO:0016887">
    <property type="term" value="F:ATP hydrolysis activity"/>
    <property type="evidence" value="ECO:0007669"/>
    <property type="project" value="InterPro"/>
</dbReference>
<evidence type="ECO:0000256" key="6">
    <source>
        <dbReference type="ARBA" id="ARBA00022840"/>
    </source>
</evidence>
<comment type="similarity">
    <text evidence="10">Belongs to the activator 1 small subunits family. CTF18 subfamily.</text>
</comment>
<evidence type="ECO:0000256" key="5">
    <source>
        <dbReference type="ARBA" id="ARBA00022741"/>
    </source>
</evidence>
<dbReference type="PANTHER" id="PTHR46765:SF1">
    <property type="entry name" value="P-LOOP CONTAINING NUCLEOSIDE TRIPHOSPHATE HYDROLASES SUPERFAMILY PROTEIN"/>
    <property type="match status" value="1"/>
</dbReference>
<keyword evidence="6" id="KW-0067">ATP-binding</keyword>
<evidence type="ECO:0000256" key="2">
    <source>
        <dbReference type="ARBA" id="ARBA00011480"/>
    </source>
</evidence>
<dbReference type="CDD" id="cd00009">
    <property type="entry name" value="AAA"/>
    <property type="match status" value="1"/>
</dbReference>
<keyword evidence="8" id="KW-0539">Nucleus</keyword>
<feature type="compositionally biased region" description="Basic and acidic residues" evidence="11">
    <location>
        <begin position="74"/>
        <end position="89"/>
    </location>
</feature>
<dbReference type="GO" id="GO:0006260">
    <property type="term" value="P:DNA replication"/>
    <property type="evidence" value="ECO:0007669"/>
    <property type="project" value="UniProtKB-KW"/>
</dbReference>
<dbReference type="EMBL" id="JABFUD020000024">
    <property type="protein sequence ID" value="KAI5060585.1"/>
    <property type="molecule type" value="Genomic_DNA"/>
</dbReference>
<feature type="region of interest" description="Disordered" evidence="11">
    <location>
        <begin position="1"/>
        <end position="90"/>
    </location>
</feature>
<evidence type="ECO:0000256" key="7">
    <source>
        <dbReference type="ARBA" id="ARBA00023125"/>
    </source>
</evidence>
<keyword evidence="9" id="KW-0131">Cell cycle</keyword>